<dbReference type="RefSeq" id="WP_179507353.1">
    <property type="nucleotide sequence ID" value="NZ_JACCBY010000001.1"/>
</dbReference>
<keyword evidence="2" id="KW-1185">Reference proteome</keyword>
<evidence type="ECO:0000313" key="2">
    <source>
        <dbReference type="Proteomes" id="UP000517753"/>
    </source>
</evidence>
<name>A0A7Y9FKH5_9SPHN</name>
<sequence>MSTCKHCRNGHFYHNGGGHYFGQDVECVNGVLIDIDEFNEGHSPDIIRPVAPCHPMWEAQLRDPDGETWDNDSIDRLDAMRLPDELATLAQKDTQNG</sequence>
<dbReference type="Proteomes" id="UP000517753">
    <property type="component" value="Unassembled WGS sequence"/>
</dbReference>
<dbReference type="EMBL" id="JACCBY010000001">
    <property type="protein sequence ID" value="NYD88798.1"/>
    <property type="molecule type" value="Genomic_DNA"/>
</dbReference>
<reference evidence="1 2" key="2">
    <citation type="submission" date="2020-08" db="EMBL/GenBank/DDBJ databases">
        <title>The Agave Microbiome: Exploring the role of microbial communities in plant adaptations to desert environments.</title>
        <authorList>
            <person name="Partida-Martinez L.P."/>
        </authorList>
    </citation>
    <scope>NUCLEOTIDE SEQUENCE [LARGE SCALE GENOMIC DNA]</scope>
    <source>
        <strain evidence="1 2">AS2.3</strain>
    </source>
</reference>
<gene>
    <name evidence="1" type="ORF">HD841_000567</name>
</gene>
<organism evidence="1 2">
    <name type="scientific">Sphingomonas melonis</name>
    <dbReference type="NCBI Taxonomy" id="152682"/>
    <lineage>
        <taxon>Bacteria</taxon>
        <taxon>Pseudomonadati</taxon>
        <taxon>Pseudomonadota</taxon>
        <taxon>Alphaproteobacteria</taxon>
        <taxon>Sphingomonadales</taxon>
        <taxon>Sphingomonadaceae</taxon>
        <taxon>Sphingomonas</taxon>
    </lineage>
</organism>
<proteinExistence type="predicted"/>
<comment type="caution">
    <text evidence="1">The sequence shown here is derived from an EMBL/GenBank/DDBJ whole genome shotgun (WGS) entry which is preliminary data.</text>
</comment>
<evidence type="ECO:0000313" key="1">
    <source>
        <dbReference type="EMBL" id="NYD88798.1"/>
    </source>
</evidence>
<dbReference type="AlphaFoldDB" id="A0A7Y9FKH5"/>
<reference evidence="1 2" key="1">
    <citation type="submission" date="2020-07" db="EMBL/GenBank/DDBJ databases">
        <authorList>
            <person name="Partida-Martinez L."/>
            <person name="Huntemann M."/>
            <person name="Clum A."/>
            <person name="Wang J."/>
            <person name="Palaniappan K."/>
            <person name="Ritter S."/>
            <person name="Chen I.-M."/>
            <person name="Stamatis D."/>
            <person name="Reddy T."/>
            <person name="O'Malley R."/>
            <person name="Daum C."/>
            <person name="Shapiro N."/>
            <person name="Ivanova N."/>
            <person name="Kyrpides N."/>
            <person name="Woyke T."/>
        </authorList>
    </citation>
    <scope>NUCLEOTIDE SEQUENCE [LARGE SCALE GENOMIC DNA]</scope>
    <source>
        <strain evidence="1 2">AS2.3</strain>
    </source>
</reference>
<accession>A0A7Y9FKH5</accession>
<protein>
    <submittedName>
        <fullName evidence="1">Uncharacterized protein</fullName>
    </submittedName>
</protein>